<dbReference type="GO" id="GO:0007076">
    <property type="term" value="P:mitotic chromosome condensation"/>
    <property type="evidence" value="ECO:0007669"/>
    <property type="project" value="TreeGrafter"/>
</dbReference>
<keyword evidence="1" id="KW-0547">Nucleotide-binding</keyword>
<protein>
    <submittedName>
        <fullName evidence="5">Structural maintenance of chromosomes protein</fullName>
    </submittedName>
</protein>
<organism evidence="5 6">
    <name type="scientific">Haematococcus lacustris</name>
    <name type="common">Green alga</name>
    <name type="synonym">Haematococcus pluvialis</name>
    <dbReference type="NCBI Taxonomy" id="44745"/>
    <lineage>
        <taxon>Eukaryota</taxon>
        <taxon>Viridiplantae</taxon>
        <taxon>Chlorophyta</taxon>
        <taxon>core chlorophytes</taxon>
        <taxon>Chlorophyceae</taxon>
        <taxon>CS clade</taxon>
        <taxon>Chlamydomonadales</taxon>
        <taxon>Haematococcaceae</taxon>
        <taxon>Haematococcus</taxon>
    </lineage>
</organism>
<accession>A0A699ZBT0</accession>
<evidence type="ECO:0000256" key="1">
    <source>
        <dbReference type="ARBA" id="ARBA00022741"/>
    </source>
</evidence>
<feature type="region of interest" description="Disordered" evidence="4">
    <location>
        <begin position="1"/>
        <end position="46"/>
    </location>
</feature>
<reference evidence="5 6" key="1">
    <citation type="submission" date="2020-02" db="EMBL/GenBank/DDBJ databases">
        <title>Draft genome sequence of Haematococcus lacustris strain NIES-144.</title>
        <authorList>
            <person name="Morimoto D."/>
            <person name="Nakagawa S."/>
            <person name="Yoshida T."/>
            <person name="Sawayama S."/>
        </authorList>
    </citation>
    <scope>NUCLEOTIDE SEQUENCE [LARGE SCALE GENOMIC DNA]</scope>
    <source>
        <strain evidence="5 6">NIES-144</strain>
    </source>
</reference>
<evidence type="ECO:0000256" key="4">
    <source>
        <dbReference type="SAM" id="MobiDB-lite"/>
    </source>
</evidence>
<evidence type="ECO:0000313" key="6">
    <source>
        <dbReference type="Proteomes" id="UP000485058"/>
    </source>
</evidence>
<feature type="compositionally biased region" description="Basic and acidic residues" evidence="4">
    <location>
        <begin position="14"/>
        <end position="27"/>
    </location>
</feature>
<dbReference type="AlphaFoldDB" id="A0A699ZBT0"/>
<evidence type="ECO:0000313" key="5">
    <source>
        <dbReference type="EMBL" id="GFH20093.1"/>
    </source>
</evidence>
<dbReference type="EMBL" id="BLLF01001573">
    <property type="protein sequence ID" value="GFH20093.1"/>
    <property type="molecule type" value="Genomic_DNA"/>
</dbReference>
<proteinExistence type="predicted"/>
<dbReference type="PANTHER" id="PTHR18937:SF172">
    <property type="entry name" value="STRUCTURAL MAINTENANCE OF CHROMOSOMES PROTEIN"/>
    <property type="match status" value="1"/>
</dbReference>
<keyword evidence="6" id="KW-1185">Reference proteome</keyword>
<dbReference type="GO" id="GO:0000796">
    <property type="term" value="C:condensin complex"/>
    <property type="evidence" value="ECO:0007669"/>
    <property type="project" value="TreeGrafter"/>
</dbReference>
<evidence type="ECO:0000256" key="2">
    <source>
        <dbReference type="ARBA" id="ARBA00022840"/>
    </source>
</evidence>
<name>A0A699ZBT0_HAELA</name>
<feature type="non-terminal residue" evidence="5">
    <location>
        <position position="1"/>
    </location>
</feature>
<keyword evidence="2" id="KW-0067">ATP-binding</keyword>
<dbReference type="GO" id="GO:0005524">
    <property type="term" value="F:ATP binding"/>
    <property type="evidence" value="ECO:0007669"/>
    <property type="project" value="UniProtKB-KW"/>
</dbReference>
<dbReference type="Proteomes" id="UP000485058">
    <property type="component" value="Unassembled WGS sequence"/>
</dbReference>
<comment type="caution">
    <text evidence="5">The sequence shown here is derived from an EMBL/GenBank/DDBJ whole genome shotgun (WGS) entry which is preliminary data.</text>
</comment>
<sequence length="305" mass="34517">GERLKKAKAQVAKAQKEVQEAEGEGAKRGVQLKANTKQADKLRRDVAKEEKEVENIKAELTSLLQSLDDLTEQAVKVEELVEATKEQMTKKQSELESAGAEHTRITTHHAVVRKAEMDIEAALEHLDKLHRDESHKIQIWLGEIDKLQAQLLTLTGGEAYMVDADSLAGQKAEDFMFKAQVYEADLEKMSVDLSAIEQWRLKAADYAQRAAELDAVTQEREEVRRGYEGLRKSRLDEFMAGFNIISLKLKEMYGANASKWVVCRESWTVRELLSRPDHVVPGVPLLFALAKGSAYRQRFLEKTQQ</sequence>
<dbReference type="PANTHER" id="PTHR18937">
    <property type="entry name" value="STRUCTURAL MAINTENANCE OF CHROMOSOMES SMC FAMILY MEMBER"/>
    <property type="match status" value="1"/>
</dbReference>
<evidence type="ECO:0000256" key="3">
    <source>
        <dbReference type="ARBA" id="ARBA00023242"/>
    </source>
</evidence>
<gene>
    <name evidence="5" type="ORF">HaLaN_17162</name>
</gene>
<keyword evidence="3" id="KW-0539">Nucleus</keyword>